<proteinExistence type="predicted"/>
<dbReference type="EMBL" id="RZGZ01000001">
    <property type="protein sequence ID" value="RUR03188.1"/>
    <property type="molecule type" value="Genomic_DNA"/>
</dbReference>
<feature type="compositionally biased region" description="Acidic residues" evidence="1">
    <location>
        <begin position="94"/>
        <end position="104"/>
    </location>
</feature>
<dbReference type="Proteomes" id="UP000274909">
    <property type="component" value="Unassembled WGS sequence"/>
</dbReference>
<dbReference type="InterPro" id="IPR027417">
    <property type="entry name" value="P-loop_NTPase"/>
</dbReference>
<sequence>MSSERSEAMRHMLRDEDGRRYGDVRSAQSGERGDVDDEHGEADDEDDDRGEETERGEPGASQSGVGLQALPGTESEDETDDREAEGHVDHPEPRDEEAQDGEGADDGRQDRDDVRPGVLDVGSAREPLLGGHTASLRRGAVRHDRGRSAGRPGPYPSTMLIWINGTFGVGKTHVAHELRRKLPGSTVSDPELPGFGIQRMYPPSLRTDFQDTPWWTPTVLGVLSDLTARHPGPVIVPMTLADPARFAEIVGGLRSAGVDTRHVALLASRRTIRRRVRSRFEDPDGWPMQRFDAVDSALRDDLFATHIETDHVPLIDVVETVAQAVGVDVAYSRVDRASLPIRRLRVTLGHIR</sequence>
<dbReference type="Gene3D" id="3.40.50.300">
    <property type="entry name" value="P-loop containing nucleotide triphosphate hydrolases"/>
    <property type="match status" value="1"/>
</dbReference>
<feature type="compositionally biased region" description="Basic and acidic residues" evidence="1">
    <location>
        <begin position="105"/>
        <end position="115"/>
    </location>
</feature>
<accession>A0A3S0VVP6</accession>
<evidence type="ECO:0000256" key="1">
    <source>
        <dbReference type="SAM" id="MobiDB-lite"/>
    </source>
</evidence>
<dbReference type="SUPFAM" id="SSF52540">
    <property type="entry name" value="P-loop containing nucleoside triphosphate hydrolases"/>
    <property type="match status" value="1"/>
</dbReference>
<gene>
    <name evidence="2" type="ORF">ELQ94_01130</name>
</gene>
<feature type="compositionally biased region" description="Acidic residues" evidence="1">
    <location>
        <begin position="74"/>
        <end position="83"/>
    </location>
</feature>
<keyword evidence="3" id="KW-1185">Reference proteome</keyword>
<comment type="caution">
    <text evidence="2">The sequence shown here is derived from an EMBL/GenBank/DDBJ whole genome shotgun (WGS) entry which is preliminary data.</text>
</comment>
<evidence type="ECO:0000313" key="3">
    <source>
        <dbReference type="Proteomes" id="UP000274909"/>
    </source>
</evidence>
<feature type="compositionally biased region" description="Basic and acidic residues" evidence="1">
    <location>
        <begin position="1"/>
        <end position="23"/>
    </location>
</feature>
<reference evidence="2 3" key="1">
    <citation type="submission" date="2018-12" db="EMBL/GenBank/DDBJ databases">
        <authorList>
            <person name="Li F."/>
        </authorList>
    </citation>
    <scope>NUCLEOTIDE SEQUENCE [LARGE SCALE GENOMIC DNA]</scope>
    <source>
        <strain evidence="2 3">EGI 6500705</strain>
    </source>
</reference>
<feature type="region of interest" description="Disordered" evidence="1">
    <location>
        <begin position="1"/>
        <end position="156"/>
    </location>
</feature>
<protein>
    <submittedName>
        <fullName evidence="2">Uncharacterized protein</fullName>
    </submittedName>
</protein>
<evidence type="ECO:0000313" key="2">
    <source>
        <dbReference type="EMBL" id="RUR03188.1"/>
    </source>
</evidence>
<feature type="compositionally biased region" description="Basic and acidic residues" evidence="1">
    <location>
        <begin position="84"/>
        <end position="93"/>
    </location>
</feature>
<feature type="compositionally biased region" description="Acidic residues" evidence="1">
    <location>
        <begin position="34"/>
        <end position="51"/>
    </location>
</feature>
<dbReference type="OrthoDB" id="9799092at2"/>
<organism evidence="2 3">
    <name type="scientific">Labedella endophytica</name>
    <dbReference type="NCBI Taxonomy" id="1523160"/>
    <lineage>
        <taxon>Bacteria</taxon>
        <taxon>Bacillati</taxon>
        <taxon>Actinomycetota</taxon>
        <taxon>Actinomycetes</taxon>
        <taxon>Micrococcales</taxon>
        <taxon>Microbacteriaceae</taxon>
        <taxon>Labedella</taxon>
    </lineage>
</organism>
<dbReference type="AlphaFoldDB" id="A0A3S0VVP6"/>
<name>A0A3S0VVP6_9MICO</name>
<dbReference type="Pfam" id="PF13671">
    <property type="entry name" value="AAA_33"/>
    <property type="match status" value="1"/>
</dbReference>